<keyword evidence="2" id="KW-0378">Hydrolase</keyword>
<evidence type="ECO:0000259" key="1">
    <source>
        <dbReference type="Pfam" id="PF02557"/>
    </source>
</evidence>
<dbReference type="InterPro" id="IPR052179">
    <property type="entry name" value="DD-CPase-like"/>
</dbReference>
<dbReference type="PANTHER" id="PTHR34385:SF1">
    <property type="entry name" value="PEPTIDOGLYCAN L-ALANYL-D-GLUTAMATE ENDOPEPTIDASE CWLK"/>
    <property type="match status" value="1"/>
</dbReference>
<dbReference type="InterPro" id="IPR003709">
    <property type="entry name" value="VanY-like_core_dom"/>
</dbReference>
<dbReference type="Gene3D" id="3.30.1380.10">
    <property type="match status" value="1"/>
</dbReference>
<dbReference type="InterPro" id="IPR009045">
    <property type="entry name" value="Zn_M74/Hedgehog-like"/>
</dbReference>
<dbReference type="Pfam" id="PF02557">
    <property type="entry name" value="VanY"/>
    <property type="match status" value="1"/>
</dbReference>
<keyword evidence="2" id="KW-0645">Protease</keyword>
<feature type="domain" description="D-alanyl-D-alanine carboxypeptidase-like core" evidence="1">
    <location>
        <begin position="190"/>
        <end position="313"/>
    </location>
</feature>
<sequence length="322" mass="35889">MSDRKERAPSRPVRILPRRTAERERLAGRPGLRLPWRVKAMSILLAVVGLLCVSPVARAQEICDAGAAEWATAAEANALNVYSLEWTPFDRVEYGWITYLPLIQKELDTRCAPGSPVFAARLAAVQARFALPATGVFDPAVFQIFRGLWQERRPFVMARVADICPEPPPLRELGYLVAEEEHADRLTRLLRRDTLAAYRRMVAAARAEIPEIAADPELLQIFSGFRDPEADAARCATEGNCDGLRRAVCSPHRTGAAVDLYVGHIEGLGVDSTHPDSRRHMSQGATYRWLVQNAGRFGFVPYVYEPWHWEYVGEAMAEAAAP</sequence>
<dbReference type="RefSeq" id="WP_376833541.1">
    <property type="nucleotide sequence ID" value="NZ_JBHLSW010000003.1"/>
</dbReference>
<name>A0ABV6R1I1_9CAUL</name>
<organism evidence="2 3">
    <name type="scientific">Brevundimonas balnearis</name>
    <dbReference type="NCBI Taxonomy" id="1572858"/>
    <lineage>
        <taxon>Bacteria</taxon>
        <taxon>Pseudomonadati</taxon>
        <taxon>Pseudomonadota</taxon>
        <taxon>Alphaproteobacteria</taxon>
        <taxon>Caulobacterales</taxon>
        <taxon>Caulobacteraceae</taxon>
        <taxon>Brevundimonas</taxon>
    </lineage>
</organism>
<comment type="caution">
    <text evidence="2">The sequence shown here is derived from an EMBL/GenBank/DDBJ whole genome shotgun (WGS) entry which is preliminary data.</text>
</comment>
<dbReference type="GO" id="GO:0004180">
    <property type="term" value="F:carboxypeptidase activity"/>
    <property type="evidence" value="ECO:0007669"/>
    <property type="project" value="UniProtKB-KW"/>
</dbReference>
<evidence type="ECO:0000313" key="2">
    <source>
        <dbReference type="EMBL" id="MFC0632523.1"/>
    </source>
</evidence>
<keyword evidence="2" id="KW-0121">Carboxypeptidase</keyword>
<protein>
    <submittedName>
        <fullName evidence="2">D-alanyl-D-alanine carboxypeptidase family protein</fullName>
    </submittedName>
</protein>
<dbReference type="PANTHER" id="PTHR34385">
    <property type="entry name" value="D-ALANYL-D-ALANINE CARBOXYPEPTIDASE"/>
    <property type="match status" value="1"/>
</dbReference>
<evidence type="ECO:0000313" key="3">
    <source>
        <dbReference type="Proteomes" id="UP001589906"/>
    </source>
</evidence>
<reference evidence="2 3" key="1">
    <citation type="submission" date="2024-09" db="EMBL/GenBank/DDBJ databases">
        <authorList>
            <person name="Sun Q."/>
            <person name="Mori K."/>
        </authorList>
    </citation>
    <scope>NUCLEOTIDE SEQUENCE [LARGE SCALE GENOMIC DNA]</scope>
    <source>
        <strain evidence="2 3">NCAIM B.02621</strain>
    </source>
</reference>
<dbReference type="Proteomes" id="UP001589906">
    <property type="component" value="Unassembled WGS sequence"/>
</dbReference>
<accession>A0ABV6R1I1</accession>
<proteinExistence type="predicted"/>
<dbReference type="EMBL" id="JBHLSW010000003">
    <property type="protein sequence ID" value="MFC0632523.1"/>
    <property type="molecule type" value="Genomic_DNA"/>
</dbReference>
<dbReference type="SUPFAM" id="SSF55166">
    <property type="entry name" value="Hedgehog/DD-peptidase"/>
    <property type="match status" value="1"/>
</dbReference>
<gene>
    <name evidence="2" type="ORF">ACFFGE_01335</name>
</gene>
<keyword evidence="3" id="KW-1185">Reference proteome</keyword>